<dbReference type="AlphaFoldDB" id="A0A1S1NKB1"/>
<evidence type="ECO:0000256" key="1">
    <source>
        <dbReference type="ARBA" id="ARBA00004162"/>
    </source>
</evidence>
<evidence type="ECO:0000256" key="11">
    <source>
        <dbReference type="ARBA" id="ARBA00023136"/>
    </source>
</evidence>
<dbReference type="Gene3D" id="3.30.200.20">
    <property type="entry name" value="Phosphorylase Kinase, domain 1"/>
    <property type="match status" value="1"/>
</dbReference>
<organism evidence="16 17">
    <name type="scientific">Mycobacterium talmoniae</name>
    <dbReference type="NCBI Taxonomy" id="1858794"/>
    <lineage>
        <taxon>Bacteria</taxon>
        <taxon>Bacillati</taxon>
        <taxon>Actinomycetota</taxon>
        <taxon>Actinomycetes</taxon>
        <taxon>Mycobacteriales</taxon>
        <taxon>Mycobacteriaceae</taxon>
        <taxon>Mycobacterium</taxon>
    </lineage>
</organism>
<protein>
    <recommendedName>
        <fullName evidence="2">non-specific serine/threonine protein kinase</fullName>
        <ecNumber evidence="2">2.7.11.1</ecNumber>
    </recommendedName>
</protein>
<dbReference type="EC" id="2.7.11.1" evidence="2"/>
<evidence type="ECO:0000256" key="3">
    <source>
        <dbReference type="ARBA" id="ARBA00022475"/>
    </source>
</evidence>
<dbReference type="GO" id="GO:0004674">
    <property type="term" value="F:protein serine/threonine kinase activity"/>
    <property type="evidence" value="ECO:0007669"/>
    <property type="project" value="UniProtKB-KW"/>
</dbReference>
<accession>A0A1S1NKB1</accession>
<evidence type="ECO:0000256" key="5">
    <source>
        <dbReference type="ARBA" id="ARBA00022679"/>
    </source>
</evidence>
<dbReference type="PROSITE" id="PS00107">
    <property type="entry name" value="PROTEIN_KINASE_ATP"/>
    <property type="match status" value="1"/>
</dbReference>
<keyword evidence="3" id="KW-1003">Cell membrane</keyword>
<keyword evidence="17" id="KW-1185">Reference proteome</keyword>
<reference evidence="16 17" key="1">
    <citation type="submission" date="2016-10" db="EMBL/GenBank/DDBJ databases">
        <title>Genome sequence of Mycobacterium talmonii.</title>
        <authorList>
            <person name="Greninger A.L."/>
            <person name="Elliott B."/>
            <person name="Vasireddy S."/>
            <person name="Vasireddy R."/>
        </authorList>
    </citation>
    <scope>NUCLEOTIDE SEQUENCE [LARGE SCALE GENOMIC DNA]</scope>
    <source>
        <strain evidence="17">NE-TNMC-100812</strain>
    </source>
</reference>
<dbReference type="Gene3D" id="1.10.510.10">
    <property type="entry name" value="Transferase(Phosphotransferase) domain 1"/>
    <property type="match status" value="1"/>
</dbReference>
<keyword evidence="10 14" id="KW-1133">Transmembrane helix</keyword>
<evidence type="ECO:0000256" key="7">
    <source>
        <dbReference type="ARBA" id="ARBA00022741"/>
    </source>
</evidence>
<comment type="subcellular location">
    <subcellularLocation>
        <location evidence="1">Cell membrane</location>
        <topology evidence="1">Single-pass membrane protein</topology>
    </subcellularLocation>
</comment>
<dbReference type="Gene3D" id="2.130.10.10">
    <property type="entry name" value="YVTN repeat-like/Quinoprotein amine dehydrogenase"/>
    <property type="match status" value="2"/>
</dbReference>
<dbReference type="NCBIfam" id="TIGR02276">
    <property type="entry name" value="beta_rpt_yvtn"/>
    <property type="match status" value="6"/>
</dbReference>
<evidence type="ECO:0000256" key="13">
    <source>
        <dbReference type="SAM" id="MobiDB-lite"/>
    </source>
</evidence>
<evidence type="ECO:0000256" key="8">
    <source>
        <dbReference type="ARBA" id="ARBA00022777"/>
    </source>
</evidence>
<keyword evidence="11 14" id="KW-0472">Membrane</keyword>
<dbReference type="InterPro" id="IPR011964">
    <property type="entry name" value="YVTN_b-propeller_repeat"/>
</dbReference>
<evidence type="ECO:0000256" key="6">
    <source>
        <dbReference type="ARBA" id="ARBA00022692"/>
    </source>
</evidence>
<evidence type="ECO:0000313" key="16">
    <source>
        <dbReference type="EMBL" id="OHV04916.1"/>
    </source>
</evidence>
<dbReference type="InterPro" id="IPR011009">
    <property type="entry name" value="Kinase-like_dom_sf"/>
</dbReference>
<gene>
    <name evidence="16" type="ORF">BKN37_07690</name>
</gene>
<keyword evidence="8" id="KW-0418">Kinase</keyword>
<dbReference type="EMBL" id="MLQM01000027">
    <property type="protein sequence ID" value="OHV04916.1"/>
    <property type="molecule type" value="Genomic_DNA"/>
</dbReference>
<dbReference type="InterPro" id="IPR015943">
    <property type="entry name" value="WD40/YVTN_repeat-like_dom_sf"/>
</dbReference>
<keyword evidence="9 12" id="KW-0067">ATP-binding</keyword>
<keyword evidence="6 14" id="KW-0812">Transmembrane</keyword>
<dbReference type="GO" id="GO:0005886">
    <property type="term" value="C:plasma membrane"/>
    <property type="evidence" value="ECO:0007669"/>
    <property type="project" value="UniProtKB-SubCell"/>
</dbReference>
<dbReference type="RefSeq" id="WP_071024058.1">
    <property type="nucleotide sequence ID" value="NZ_MLQM01000027.1"/>
</dbReference>
<evidence type="ECO:0000259" key="15">
    <source>
        <dbReference type="PROSITE" id="PS50011"/>
    </source>
</evidence>
<evidence type="ECO:0000313" key="17">
    <source>
        <dbReference type="Proteomes" id="UP000179734"/>
    </source>
</evidence>
<evidence type="ECO:0000256" key="9">
    <source>
        <dbReference type="ARBA" id="ARBA00022840"/>
    </source>
</evidence>
<dbReference type="Proteomes" id="UP000179734">
    <property type="component" value="Unassembled WGS sequence"/>
</dbReference>
<feature type="compositionally biased region" description="Low complexity" evidence="13">
    <location>
        <begin position="268"/>
        <end position="287"/>
    </location>
</feature>
<evidence type="ECO:0000256" key="10">
    <source>
        <dbReference type="ARBA" id="ARBA00022989"/>
    </source>
</evidence>
<dbReference type="PANTHER" id="PTHR47197:SF3">
    <property type="entry name" value="DIHYDRO-HEME D1 DEHYDROGENASE"/>
    <property type="match status" value="1"/>
</dbReference>
<feature type="binding site" evidence="12">
    <location>
        <position position="37"/>
    </location>
    <ligand>
        <name>ATP</name>
        <dbReference type="ChEBI" id="CHEBI:30616"/>
    </ligand>
</feature>
<name>A0A1S1NKB1_9MYCO</name>
<dbReference type="Pfam" id="PF00069">
    <property type="entry name" value="Pkinase"/>
    <property type="match status" value="1"/>
</dbReference>
<keyword evidence="4" id="KW-0723">Serine/threonine-protein kinase</keyword>
<dbReference type="InterPro" id="IPR011044">
    <property type="entry name" value="Quino_amine_DH_bsu"/>
</dbReference>
<dbReference type="FunFam" id="1.10.510.10:FF:000021">
    <property type="entry name" value="Serine/threonine protein kinase"/>
    <property type="match status" value="1"/>
</dbReference>
<evidence type="ECO:0000256" key="12">
    <source>
        <dbReference type="PROSITE-ProRule" id="PRU10141"/>
    </source>
</evidence>
<dbReference type="SUPFAM" id="SSF56112">
    <property type="entry name" value="Protein kinase-like (PK-like)"/>
    <property type="match status" value="1"/>
</dbReference>
<dbReference type="SMART" id="SM00220">
    <property type="entry name" value="S_TKc"/>
    <property type="match status" value="1"/>
</dbReference>
<proteinExistence type="predicted"/>
<sequence>MDEVFGRYRLRGLLGAGGMGQVFRAYDTELHREVAIKVLPPQASTDPTFEQRFRREARTAAGLDEPHVVPIHDSGEIDGRLFIAMRLINGTDVATLLTRHGPMRPDQAVSIVEQAAAALDAAHEAGLVHRDVKPANLLVTPKNFVYLIDFGIARAPGETKLTSTGAAIGTVAYMAPERFTTGVADKRADVYALACVLHECLTGSTPYPVASVEQQMFAHVNGPPPRPSVIRPGVPPVFDDVVATGMAADPERRYQNAGDLAAAARRAVESTPAPSAPAVSTPATVSTQQSIAGTAAAPHHNYGAAGNFTAEPTALAPTQSAALPPVPRPTRRSRRRWIITLTGAMILAVAAATAIIFWGNHREDPAVAVDPTIHVGKSPYGVAVDSTTHTAYVTSYDDGTVSVIDTNNNTVTTTIHVGYEPRGVAVDATTHTAYVTNRGDSTVSVINTTNNTVTTTIHVGTYPERVAVDPTTHNAYVTWGPVSVIDTNNNTVTTTVYVGDEPRGVAVDATTHTAYVTNRGDSTVSVINTTNNTVTATIDVGTSPERVAVEPTTHAAYVTNLNDGTVSVIDTTNNTVTTTIRVGRSPTGVAVDATTPTAYVINAGDGTVSVIDTSTNTVINTVAAGKQPDDVAVDTTTHTAYVTNAGGGTVSVITR</sequence>
<dbReference type="GO" id="GO:0080090">
    <property type="term" value="P:regulation of primary metabolic process"/>
    <property type="evidence" value="ECO:0007669"/>
    <property type="project" value="UniProtKB-ARBA"/>
</dbReference>
<keyword evidence="7 12" id="KW-0547">Nucleotide-binding</keyword>
<evidence type="ECO:0000256" key="4">
    <source>
        <dbReference type="ARBA" id="ARBA00022527"/>
    </source>
</evidence>
<dbReference type="GO" id="GO:0005524">
    <property type="term" value="F:ATP binding"/>
    <property type="evidence" value="ECO:0007669"/>
    <property type="project" value="UniProtKB-UniRule"/>
</dbReference>
<dbReference type="InterPro" id="IPR051200">
    <property type="entry name" value="Host-pathogen_enzymatic-act"/>
</dbReference>
<dbReference type="FunFam" id="3.30.200.20:FF:000348">
    <property type="entry name" value="Serine/threonine protein kinase"/>
    <property type="match status" value="1"/>
</dbReference>
<dbReference type="InterPro" id="IPR000719">
    <property type="entry name" value="Prot_kinase_dom"/>
</dbReference>
<comment type="caution">
    <text evidence="16">The sequence shown here is derived from an EMBL/GenBank/DDBJ whole genome shotgun (WGS) entry which is preliminary data.</text>
</comment>
<dbReference type="InterPro" id="IPR017441">
    <property type="entry name" value="Protein_kinase_ATP_BS"/>
</dbReference>
<dbReference type="PROSITE" id="PS00108">
    <property type="entry name" value="PROTEIN_KINASE_ST"/>
    <property type="match status" value="1"/>
</dbReference>
<dbReference type="InterPro" id="IPR008271">
    <property type="entry name" value="Ser/Thr_kinase_AS"/>
</dbReference>
<dbReference type="PANTHER" id="PTHR47197">
    <property type="entry name" value="PROTEIN NIRF"/>
    <property type="match status" value="1"/>
</dbReference>
<keyword evidence="5" id="KW-0808">Transferase</keyword>
<dbReference type="SUPFAM" id="SSF50969">
    <property type="entry name" value="YVTN repeat-like/Quinoprotein amine dehydrogenase"/>
    <property type="match status" value="1"/>
</dbReference>
<dbReference type="CDD" id="cd14014">
    <property type="entry name" value="STKc_PknB_like"/>
    <property type="match status" value="1"/>
</dbReference>
<dbReference type="PROSITE" id="PS50011">
    <property type="entry name" value="PROTEIN_KINASE_DOM"/>
    <property type="match status" value="1"/>
</dbReference>
<evidence type="ECO:0000256" key="14">
    <source>
        <dbReference type="SAM" id="Phobius"/>
    </source>
</evidence>
<feature type="domain" description="Protein kinase" evidence="15">
    <location>
        <begin position="8"/>
        <end position="268"/>
    </location>
</feature>
<feature type="transmembrane region" description="Helical" evidence="14">
    <location>
        <begin position="337"/>
        <end position="358"/>
    </location>
</feature>
<evidence type="ECO:0000256" key="2">
    <source>
        <dbReference type="ARBA" id="ARBA00012513"/>
    </source>
</evidence>
<feature type="region of interest" description="Disordered" evidence="13">
    <location>
        <begin position="268"/>
        <end position="292"/>
    </location>
</feature>